<feature type="transmembrane region" description="Helical" evidence="1">
    <location>
        <begin position="137"/>
        <end position="157"/>
    </location>
</feature>
<keyword evidence="5" id="KW-1185">Reference proteome</keyword>
<dbReference type="Proteomes" id="UP000606921">
    <property type="component" value="Unassembled WGS sequence"/>
</dbReference>
<dbReference type="InterPro" id="IPR043968">
    <property type="entry name" value="SGNH"/>
</dbReference>
<dbReference type="InterPro" id="IPR050879">
    <property type="entry name" value="Acyltransferase_3"/>
</dbReference>
<dbReference type="PANTHER" id="PTHR23028">
    <property type="entry name" value="ACETYLTRANSFERASE"/>
    <property type="match status" value="1"/>
</dbReference>
<comment type="caution">
    <text evidence="4">The sequence shown here is derived from an EMBL/GenBank/DDBJ whole genome shotgun (WGS) entry which is preliminary data.</text>
</comment>
<name>A0ABM8PCI2_9HYPH</name>
<accession>A0ABM8PCI2</accession>
<evidence type="ECO:0000259" key="3">
    <source>
        <dbReference type="Pfam" id="PF19040"/>
    </source>
</evidence>
<feature type="transmembrane region" description="Helical" evidence="1">
    <location>
        <begin position="7"/>
        <end position="25"/>
    </location>
</feature>
<gene>
    <name evidence="4" type="ORF">REJC140_00095</name>
</gene>
<feature type="transmembrane region" description="Helical" evidence="1">
    <location>
        <begin position="346"/>
        <end position="373"/>
    </location>
</feature>
<keyword evidence="4" id="KW-0012">Acyltransferase</keyword>
<feature type="domain" description="Acyltransferase 3" evidence="2">
    <location>
        <begin position="6"/>
        <end position="328"/>
    </location>
</feature>
<evidence type="ECO:0000313" key="5">
    <source>
        <dbReference type="Proteomes" id="UP000606921"/>
    </source>
</evidence>
<feature type="transmembrane region" description="Helical" evidence="1">
    <location>
        <begin position="164"/>
        <end position="185"/>
    </location>
</feature>
<evidence type="ECO:0000256" key="1">
    <source>
        <dbReference type="SAM" id="Phobius"/>
    </source>
</evidence>
<keyword evidence="1" id="KW-0812">Transmembrane</keyword>
<dbReference type="Pfam" id="PF01757">
    <property type="entry name" value="Acyl_transf_3"/>
    <property type="match status" value="1"/>
</dbReference>
<keyword evidence="1" id="KW-1133">Transmembrane helix</keyword>
<keyword evidence="4" id="KW-0808">Transferase</keyword>
<organism evidence="4 5">
    <name type="scientific">Pseudorhizobium endolithicum</name>
    <dbReference type="NCBI Taxonomy" id="1191678"/>
    <lineage>
        <taxon>Bacteria</taxon>
        <taxon>Pseudomonadati</taxon>
        <taxon>Pseudomonadota</taxon>
        <taxon>Alphaproteobacteria</taxon>
        <taxon>Hyphomicrobiales</taxon>
        <taxon>Rhizobiaceae</taxon>
        <taxon>Rhizobium/Agrobacterium group</taxon>
        <taxon>Pseudorhizobium</taxon>
    </lineage>
</organism>
<feature type="transmembrane region" description="Helical" evidence="1">
    <location>
        <begin position="224"/>
        <end position="243"/>
    </location>
</feature>
<feature type="domain" description="SGNH" evidence="3">
    <location>
        <begin position="407"/>
        <end position="660"/>
    </location>
</feature>
<dbReference type="GO" id="GO:0016746">
    <property type="term" value="F:acyltransferase activity"/>
    <property type="evidence" value="ECO:0007669"/>
    <property type="project" value="UniProtKB-KW"/>
</dbReference>
<reference evidence="4 5" key="1">
    <citation type="submission" date="2020-11" db="EMBL/GenBank/DDBJ databases">
        <authorList>
            <person name="Lassalle F."/>
        </authorList>
    </citation>
    <scope>NUCLEOTIDE SEQUENCE [LARGE SCALE GENOMIC DNA]</scope>
    <source>
        <strain evidence="4 5">JC140</strain>
    </source>
</reference>
<proteinExistence type="predicted"/>
<evidence type="ECO:0000259" key="2">
    <source>
        <dbReference type="Pfam" id="PF01757"/>
    </source>
</evidence>
<protein>
    <submittedName>
        <fullName evidence="4">Acyltransferase</fullName>
    </submittedName>
</protein>
<sequence>MNYRREIDGLRAIAVSAVVAFHMHLPFGDTIFLSGGYVGVDVFFVISGYLIATQIIRWQSAGEFSLGRFYDRRLRRILPALFVMLIVCLPIGWVLLLPEQFAQLARAEVSSVLPVSNFLFWREAGYFAEPTETNPLIHMWSLAVEEQFYLFFPVLAIAFASRRWAMVGAVLVLAAASLLLAEWGAEAAPSAAFYLLPFRAWELMAGASLAYLETIRERRTEGLSAGFAVSAGIALLAWSVIAFDQETRHPGFATLVPILGACLVVWFGGHNFGSALLKTSPLVFIGWVSYSLYLWHQPIFVFARLSSVNALDPFDYAQLTGLSVAVATASWVWVEQRFRKVERIGRRLFCGTVSGAAGVILAGSIAIVAAAGFPTRLPPLVREAAAVTKQERLLEKDGRVCFGREFEDRCSFRPAAGLDSWILIGDSHASMYAPALNEALEREAKPFELLAYSGCLYAPGFTRVPDAGCGRHNTRVREYLLSIHPATVVVAGRYAGYITGERFDNKEGGKESGGRIPMVPVDGSFEDEADRAAQVSLGITHAIQELVDYGHRVVLIYPTPEVGWNVVSTLAKIAPKSKVLLERWIETGGITTSLQVFSERNREAYAVLDAVTGSNVVRVYPEKALCGTRIPERCVAHTDDSVFYSDDDHLTRSGVDQVVGPLLPVIAGHS</sequence>
<dbReference type="InterPro" id="IPR002656">
    <property type="entry name" value="Acyl_transf_3_dom"/>
</dbReference>
<dbReference type="Pfam" id="PF19040">
    <property type="entry name" value="SGNH"/>
    <property type="match status" value="1"/>
</dbReference>
<dbReference type="EMBL" id="CABFWF030000001">
    <property type="protein sequence ID" value="CAD7023106.1"/>
    <property type="molecule type" value="Genomic_DNA"/>
</dbReference>
<feature type="transmembrane region" description="Helical" evidence="1">
    <location>
        <begin position="275"/>
        <end position="296"/>
    </location>
</feature>
<dbReference type="PANTHER" id="PTHR23028:SF53">
    <property type="entry name" value="ACYL_TRANSF_3 DOMAIN-CONTAINING PROTEIN"/>
    <property type="match status" value="1"/>
</dbReference>
<keyword evidence="1" id="KW-0472">Membrane</keyword>
<evidence type="ECO:0000313" key="4">
    <source>
        <dbReference type="EMBL" id="CAD7023106.1"/>
    </source>
</evidence>
<feature type="transmembrane region" description="Helical" evidence="1">
    <location>
        <begin position="31"/>
        <end position="56"/>
    </location>
</feature>
<feature type="transmembrane region" description="Helical" evidence="1">
    <location>
        <begin position="191"/>
        <end position="212"/>
    </location>
</feature>
<feature type="transmembrane region" description="Helical" evidence="1">
    <location>
        <begin position="249"/>
        <end position="268"/>
    </location>
</feature>
<feature type="transmembrane region" description="Helical" evidence="1">
    <location>
        <begin position="316"/>
        <end position="334"/>
    </location>
</feature>
<feature type="transmembrane region" description="Helical" evidence="1">
    <location>
        <begin position="77"/>
        <end position="96"/>
    </location>
</feature>
<dbReference type="RefSeq" id="WP_185927856.1">
    <property type="nucleotide sequence ID" value="NZ_CABFWF030000001.1"/>
</dbReference>